<evidence type="ECO:0000313" key="3">
    <source>
        <dbReference type="Proteomes" id="UP000662857"/>
    </source>
</evidence>
<dbReference type="InterPro" id="IPR053135">
    <property type="entry name" value="AKR2_Oxidoreductase"/>
</dbReference>
<keyword evidence="3" id="KW-1185">Reference proteome</keyword>
<dbReference type="EMBL" id="CP070499">
    <property type="protein sequence ID" value="QSB13135.1"/>
    <property type="molecule type" value="Genomic_DNA"/>
</dbReference>
<dbReference type="InterPro" id="IPR023210">
    <property type="entry name" value="NADP_OxRdtase_dom"/>
</dbReference>
<dbReference type="InterPro" id="IPR036812">
    <property type="entry name" value="NAD(P)_OxRdtase_dom_sf"/>
</dbReference>
<name>A0A895YA04_9ACTN</name>
<feature type="domain" description="NADP-dependent oxidoreductase" evidence="1">
    <location>
        <begin position="15"/>
        <end position="314"/>
    </location>
</feature>
<gene>
    <name evidence="2" type="ORF">JQS43_15985</name>
</gene>
<sequence>MERRTLGSVGEVSVLTLGGGGLGQVWGPTTRQEAVATVREAVDAGIDLIDVAPGYGDGEAERVVGEAFAGKLPAGVRVSTKCGLGNPDPFDVPAFLEKSLDDSLTRMRISFADVFLLHNHVTAEAEPGAPWATPVSLFVEAVRPALEDLVRRGRIGSWGITAVADTAAVTEVLGAAPTPAAAQCVANLLDSAGELAPAQSDTRPAETLAAARRHGVGVMGIRAVQAGALTYGIDRELPPEHPIMADFHRAEPFRALAREFGESAASLAHRYALSMPEVDTVVLGVKDRAELRECVAAAAAGRLRPDEMATIRAAVGSGG</sequence>
<dbReference type="PANTHER" id="PTHR43312:SF1">
    <property type="entry name" value="NADP-DEPENDENT OXIDOREDUCTASE DOMAIN-CONTAINING PROTEIN"/>
    <property type="match status" value="1"/>
</dbReference>
<evidence type="ECO:0000259" key="1">
    <source>
        <dbReference type="Pfam" id="PF00248"/>
    </source>
</evidence>
<dbReference type="Gene3D" id="3.20.20.100">
    <property type="entry name" value="NADP-dependent oxidoreductase domain"/>
    <property type="match status" value="1"/>
</dbReference>
<proteinExistence type="predicted"/>
<dbReference type="PANTHER" id="PTHR43312">
    <property type="entry name" value="D-THREO-ALDOSE 1-DEHYDROGENASE"/>
    <property type="match status" value="1"/>
</dbReference>
<reference evidence="2" key="1">
    <citation type="submission" date="2021-02" db="EMBL/GenBank/DDBJ databases">
        <title>Natrosporangium hydrolyticum gen. nov., sp. nov, a haloalkaliphilic actinobacterium from a soda solonchak soil.</title>
        <authorList>
            <person name="Sorokin D.Y."/>
            <person name="Khijniak T.V."/>
            <person name="Zakharycheva A.P."/>
            <person name="Boueva O.V."/>
            <person name="Ariskina E.V."/>
            <person name="Hahnke R.L."/>
            <person name="Bunk B."/>
            <person name="Sproer C."/>
            <person name="Schumann P."/>
            <person name="Evtushenko L.I."/>
            <person name="Kublanov I.V."/>
        </authorList>
    </citation>
    <scope>NUCLEOTIDE SEQUENCE</scope>
    <source>
        <strain evidence="2">DSM 106523</strain>
    </source>
</reference>
<evidence type="ECO:0000313" key="2">
    <source>
        <dbReference type="EMBL" id="QSB13135.1"/>
    </source>
</evidence>
<dbReference type="Pfam" id="PF00248">
    <property type="entry name" value="Aldo_ket_red"/>
    <property type="match status" value="1"/>
</dbReference>
<protein>
    <submittedName>
        <fullName evidence="2">Aldo/keto reductase</fullName>
    </submittedName>
</protein>
<dbReference type="Proteomes" id="UP000662857">
    <property type="component" value="Chromosome"/>
</dbReference>
<dbReference type="SUPFAM" id="SSF51430">
    <property type="entry name" value="NAD(P)-linked oxidoreductase"/>
    <property type="match status" value="1"/>
</dbReference>
<dbReference type="KEGG" id="nhy:JQS43_15985"/>
<organism evidence="2 3">
    <name type="scientific">Natronosporangium hydrolyticum</name>
    <dbReference type="NCBI Taxonomy" id="2811111"/>
    <lineage>
        <taxon>Bacteria</taxon>
        <taxon>Bacillati</taxon>
        <taxon>Actinomycetota</taxon>
        <taxon>Actinomycetes</taxon>
        <taxon>Micromonosporales</taxon>
        <taxon>Micromonosporaceae</taxon>
        <taxon>Natronosporangium</taxon>
    </lineage>
</organism>
<accession>A0A895YA04</accession>
<dbReference type="AlphaFoldDB" id="A0A895YA04"/>
<dbReference type="RefSeq" id="WP_239675204.1">
    <property type="nucleotide sequence ID" value="NZ_CP070499.1"/>
</dbReference>